<accession>A0A507BF49</accession>
<evidence type="ECO:0000259" key="5">
    <source>
        <dbReference type="Pfam" id="PF23099"/>
    </source>
</evidence>
<dbReference type="EMBL" id="SKBQ01000020">
    <property type="protein sequence ID" value="TPX15581.1"/>
    <property type="molecule type" value="Genomic_DNA"/>
</dbReference>
<dbReference type="GeneID" id="41971726"/>
<evidence type="ECO:0000256" key="2">
    <source>
        <dbReference type="SAM" id="MobiDB-lite"/>
    </source>
</evidence>
<protein>
    <submittedName>
        <fullName evidence="6">Uncharacterized protein</fullName>
    </submittedName>
</protein>
<dbReference type="RefSeq" id="XP_030997292.1">
    <property type="nucleotide sequence ID" value="XM_031138672.1"/>
</dbReference>
<feature type="region of interest" description="Disordered" evidence="2">
    <location>
        <begin position="2431"/>
        <end position="2466"/>
    </location>
</feature>
<dbReference type="Gene3D" id="1.25.10.10">
    <property type="entry name" value="Leucine-rich Repeat Variant"/>
    <property type="match status" value="3"/>
</dbReference>
<dbReference type="OrthoDB" id="360653at2759"/>
<feature type="compositionally biased region" description="Basic residues" evidence="2">
    <location>
        <begin position="11"/>
        <end position="24"/>
    </location>
</feature>
<evidence type="ECO:0000313" key="7">
    <source>
        <dbReference type="Proteomes" id="UP000319257"/>
    </source>
</evidence>
<feature type="compositionally biased region" description="Basic and acidic residues" evidence="2">
    <location>
        <begin position="2581"/>
        <end position="2591"/>
    </location>
</feature>
<dbReference type="InterPro" id="IPR057525">
    <property type="entry name" value="UTP20_C"/>
</dbReference>
<organism evidence="6 7">
    <name type="scientific">Thyridium curvatum</name>
    <dbReference type="NCBI Taxonomy" id="1093900"/>
    <lineage>
        <taxon>Eukaryota</taxon>
        <taxon>Fungi</taxon>
        <taxon>Dikarya</taxon>
        <taxon>Ascomycota</taxon>
        <taxon>Pezizomycotina</taxon>
        <taxon>Sordariomycetes</taxon>
        <taxon>Sordariomycetidae</taxon>
        <taxon>Thyridiales</taxon>
        <taxon>Thyridiaceae</taxon>
        <taxon>Thyridium</taxon>
    </lineage>
</organism>
<gene>
    <name evidence="6" type="ORF">E0L32_004279</name>
</gene>
<feature type="region of interest" description="Disordered" evidence="2">
    <location>
        <begin position="2581"/>
        <end position="2634"/>
    </location>
</feature>
<feature type="repeat" description="HEAT" evidence="1">
    <location>
        <begin position="2215"/>
        <end position="2253"/>
    </location>
</feature>
<dbReference type="Pfam" id="PF20416">
    <property type="entry name" value="UTP20"/>
    <property type="match status" value="1"/>
</dbReference>
<dbReference type="InterPro" id="IPR016024">
    <property type="entry name" value="ARM-type_fold"/>
</dbReference>
<dbReference type="PANTHER" id="PTHR17695">
    <property type="entry name" value="SMALL SUBUNIT PROCESSOME COMPONENT 20 HOMOLOG"/>
    <property type="match status" value="1"/>
</dbReference>
<feature type="domain" description="U3 small nucleolar RNA-associated protein 20" evidence="4">
    <location>
        <begin position="1716"/>
        <end position="1934"/>
    </location>
</feature>
<dbReference type="FunCoup" id="A0A507BF49">
    <property type="interactions" value="944"/>
</dbReference>
<dbReference type="STRING" id="1093900.A0A507BF49"/>
<dbReference type="PANTHER" id="PTHR17695:SF11">
    <property type="entry name" value="SMALL SUBUNIT PROCESSOME COMPONENT 20 HOMOLOG"/>
    <property type="match status" value="1"/>
</dbReference>
<dbReference type="InterPro" id="IPR052575">
    <property type="entry name" value="SSU_processome_comp_20"/>
</dbReference>
<dbReference type="Pfam" id="PF07539">
    <property type="entry name" value="UTP20_N"/>
    <property type="match status" value="1"/>
</dbReference>
<dbReference type="GO" id="GO:0032040">
    <property type="term" value="C:small-subunit processome"/>
    <property type="evidence" value="ECO:0007669"/>
    <property type="project" value="TreeGrafter"/>
</dbReference>
<dbReference type="GO" id="GO:0030686">
    <property type="term" value="C:90S preribosome"/>
    <property type="evidence" value="ECO:0007669"/>
    <property type="project" value="TreeGrafter"/>
</dbReference>
<feature type="compositionally biased region" description="Acidic residues" evidence="2">
    <location>
        <begin position="2434"/>
        <end position="2466"/>
    </location>
</feature>
<name>A0A507BF49_9PEZI</name>
<evidence type="ECO:0000259" key="4">
    <source>
        <dbReference type="Pfam" id="PF20416"/>
    </source>
</evidence>
<dbReference type="SUPFAM" id="SSF48371">
    <property type="entry name" value="ARM repeat"/>
    <property type="match status" value="3"/>
</dbReference>
<dbReference type="InParanoid" id="A0A507BF49"/>
<feature type="compositionally biased region" description="Basic residues" evidence="2">
    <location>
        <begin position="2607"/>
        <end position="2622"/>
    </location>
</feature>
<sequence>MPSASAGRIVKSTRNKKTTPHQKNHRWESFSAKVSKLHSLDPLRRVRRHDLDAETLDTATSYLGNGLEKWTDLNISRDFTSFRREILPLCESLPQILHFEDKIMDILATYISREEKESLEALLDLLTAFAHDLGVRFEKHYPRALELITTIASKPQPVEVIEWTFAALAFLFKYLARLLVPDLRPTYDALAPLLGKERQPGHIARFAAEALSFLIKKAAAPANKEKALPQIVQHARDDLKSTVGTKQHSLYYHGLMTMFAEAIKSSGNTVHSTGPDIFTCLLRCVPDDELVPGGAAIWIDLCCGVLTSIIHHSTPETFDTMADAIVAEATAWVSDPSSTENPWRLSVLTRIFGVAAGVRRGNRISAWPAFIQAFSKVIDSLSKSADKVSQYDASQIWQHILVNTAVVWNQAAMDALIPHISQLMNAMTREPLMRWYIPFCAYFAELDSGRFRTLFQKHFQRFVVAHWSDDDNEQVICILLPRMVANGGLPSVGDKEAFPLPQSWQDQIVSKFERLEITPFPERGTYDKDPKTWRDKCLPMYSSLLEILECTSVHPSTNARIAELLLKKLKLALRPSTSEATEEVIFILTRGFRAYLRMTKIVGSLDSSLRPLLRAAAPRFARFAEFLEALHLYEQTLGPKVPVDGNSSNGSESPQPEEDHFVKALVGNLAAPSHRLRLVSLQLLQSLDVTPDQLSVLAIMTQTEETPLNLQSTRTISAHLRKLGQLYGHLEGSTWLVQAVPSFLFGMMTVPLSPVWDDAVQAMKQVAESKSGEEAIPALAFEWLEVASPRWSGPQRQPTEATHQPLTDFECLNYNRLQSLSSETTKVIRESSEIMREAFENSQEVVPLHAHNARSKALKVLQALPGLAEKRSRKLVPHLFSWNEDKHVLAEGDDGEEQEESSADAGWSLADRKALVGVFAQFVNPRVLYQHEKVYDIMLKLMANGDIEIQKLALKAILAWKQEGLKPYRENLEYLLDEARFKNELTVLFQGDHRIQPEHRADLMPVLLRLLYGRTISKKGAASGRHGLQATRLAVIRILDVEDVGAFLQIALGELQGVQVVNSSGVEESTFSREVIAVRKQVGLLNMLESIINELGTAVEPYMAALVHAILYCLISACRVLYAVQDEESEFEDEKSNVSLNRVVRTTSLKCLCSLFRNAPGFDWTAYENVLVSEIISPTIEKLPVETTQSVSWTWRLLSTWSQLPKAALFLSIDERIVPTIISSLSVEKSKDEIKIFALSIVRNLVQLGEAPASESEFNELIKSELLVPHIDLLLKSIGGLLRDKPDMGRNLLEAAVETVVEVAPLVEESEHVKNLVEISAFLLNQPSRRVNPKVKGSILLILERFIQLEDLQSDADLKQKVYKTLSSLFSFFKDRQNRQSLVRALLVFASQDESVEAVAKYCDDLNSYKERGLDQLDYDRRLSAYNAIAQAGTDAFTINQWLPILHNMVFYIKQDEEFGVLSSNSADVICKFIDAVAAKQGGADEESFVAVLTDVIMPTIYAGSREDSETVRREVIRVLGFLVSAMPSWAPVADLAPLAVSEEQDSERAFFFHILSPAVSRQLQALQLLEGVNAKTEFSSKNISQFFIPLLEHFIFGREDGADDHGLGAQASNTIAALSASLEWAQYRALLRRFISFVESKPDLQKQVIRLLDRTTDALARATAQKSADSMEVDQPSEVDATVCRLAKTLPGTSKLSDELVNNQLPTLIGHLHEKDEATVSARVPVGVIVVKLLNILPDEVRDQKLAGVLTDICHILRSKAWESREMARDTLAKISSILGPSCFGFILTELRGALTRGSQLHILSYSMHTLLLVAIPQFGQGDLDYCLPSIVAIIMDDIFGVTGQEKDAEDYNSKMKEVKSSKSQDSMELIAKNASVSHLVELVQPLQAMLLEKLDIRLARKIDELLNRIASGLLQNPAAESRDTLVFCYEVIQDVYRSQKPKEEPKMDPRVKRYLIQKGAKKTSERGMSTKYTHKLVRFALDVLRSILRKHDSLRNAGNISGFLPILGDAVIAGEEEVKIAAFKLLTVLVKVPFKTDESTSLYKVALKEALKAISQSTTTSSDLPQSALKLVSVVLRDRREIPVKDAAVDMLLSKLKDDLTEPLYRHVTFNFLRSVLDRRIETASVYDTLDYVGTVMITNDDKETRNLARGAFFQFLRDYPQKKSRWQKQLAFVVANLKYDREGGRLSVMEVVHLLLQKSADEFTQEVISTCFIPLIFVLANDDSEKCRLVAAELLKEIFRRSSKENTQNFLKLLRSWIDQDEKPAVMTLALHAFGLYFDAKEPENKDKKDLNLVLGKIAGVVEGGAADDADLVNVALQTVQVLVVKHPSRVLGTDSEQLWEQIRSSLSSTDNAVRLTAMKLVGSYLADFASNEGGTKGSHGLELGNDEVSQLVRLMLRILGTQELEDSLAEEVVRTLIFLGRYLATPTETSEADAEEEEAEDVEEEEEGDEAESEGNEPEEEDRQLGLGYLFNRLAAIIRKETPPKATALVSKLSAMHVLEVFCSTTPRAGLDARSMRRVLRPLRNLTDPTIPAPFSTEELFRTRHEELKAKAHAVMEVLQKKLGTADYTRHLLAAGEEAKGRREQRAGKRKIYAVTNPERAGRDKRKRFEKKRERRKVKGQEHRSMRRGY</sequence>
<proteinExistence type="predicted"/>
<feature type="domain" description="U3 small nucleolar RNA-associated protein 20 C-terminal" evidence="5">
    <location>
        <begin position="2548"/>
        <end position="2624"/>
    </location>
</feature>
<feature type="domain" description="U3 small nucleolar RNA-associated protein 20 N-terminal" evidence="3">
    <location>
        <begin position="907"/>
        <end position="1508"/>
    </location>
</feature>
<evidence type="ECO:0000259" key="3">
    <source>
        <dbReference type="Pfam" id="PF07539"/>
    </source>
</evidence>
<dbReference type="InterPro" id="IPR011989">
    <property type="entry name" value="ARM-like"/>
</dbReference>
<keyword evidence="7" id="KW-1185">Reference proteome</keyword>
<feature type="region of interest" description="Disordered" evidence="2">
    <location>
        <begin position="1"/>
        <end position="25"/>
    </location>
</feature>
<dbReference type="Proteomes" id="UP000319257">
    <property type="component" value="Unassembled WGS sequence"/>
</dbReference>
<reference evidence="6 7" key="1">
    <citation type="submission" date="2019-06" db="EMBL/GenBank/DDBJ databases">
        <title>Draft genome sequence of the filamentous fungus Phialemoniopsis curvata isolated from diesel fuel.</title>
        <authorList>
            <person name="Varaljay V.A."/>
            <person name="Lyon W.J."/>
            <person name="Crouch A.L."/>
            <person name="Drake C.E."/>
            <person name="Hollomon J.M."/>
            <person name="Nadeau L.J."/>
            <person name="Nunn H.S."/>
            <person name="Stevenson B.S."/>
            <person name="Bojanowski C.L."/>
            <person name="Crookes-Goodson W.J."/>
        </authorList>
    </citation>
    <scope>NUCLEOTIDE SEQUENCE [LARGE SCALE GENOMIC DNA]</scope>
    <source>
        <strain evidence="6 7">D216</strain>
    </source>
</reference>
<dbReference type="Pfam" id="PF23099">
    <property type="entry name" value="UTP20_C"/>
    <property type="match status" value="1"/>
</dbReference>
<dbReference type="InterPro" id="IPR011430">
    <property type="entry name" value="UTP20_N"/>
</dbReference>
<comment type="caution">
    <text evidence="6">The sequence shown here is derived from an EMBL/GenBank/DDBJ whole genome shotgun (WGS) entry which is preliminary data.</text>
</comment>
<evidence type="ECO:0000256" key="1">
    <source>
        <dbReference type="PROSITE-ProRule" id="PRU00103"/>
    </source>
</evidence>
<evidence type="ECO:0000313" key="6">
    <source>
        <dbReference type="EMBL" id="TPX15581.1"/>
    </source>
</evidence>
<dbReference type="PROSITE" id="PS50077">
    <property type="entry name" value="HEAT_REPEAT"/>
    <property type="match status" value="1"/>
</dbReference>
<dbReference type="InterPro" id="IPR021133">
    <property type="entry name" value="HEAT_type_2"/>
</dbReference>
<dbReference type="InterPro" id="IPR046523">
    <property type="entry name" value="UTP20_dom"/>
</dbReference>